<feature type="compositionally biased region" description="Low complexity" evidence="2">
    <location>
        <begin position="108"/>
        <end position="119"/>
    </location>
</feature>
<name>A0A068RRQ2_9FUNG</name>
<gene>
    <name evidence="3" type="ORF">LCOR_03861.1</name>
</gene>
<feature type="region of interest" description="Disordered" evidence="2">
    <location>
        <begin position="21"/>
        <end position="151"/>
    </location>
</feature>
<evidence type="ECO:0000256" key="1">
    <source>
        <dbReference type="SAM" id="Coils"/>
    </source>
</evidence>
<comment type="caution">
    <text evidence="3">The sequence shown here is derived from an EMBL/GenBank/DDBJ whole genome shotgun (WGS) entry which is preliminary data.</text>
</comment>
<dbReference type="AlphaFoldDB" id="A0A068RRQ2"/>
<protein>
    <submittedName>
        <fullName evidence="3">Uncharacterized protein</fullName>
    </submittedName>
</protein>
<reference evidence="3" key="1">
    <citation type="submission" date="2013-08" db="EMBL/GenBank/DDBJ databases">
        <title>Gene expansion shapes genome architecture in the human pathogen Lichtheimia corymbifera: an evolutionary genomics analysis in the ancient terrestrial Mucorales (Mucoromycotina).</title>
        <authorList>
            <person name="Schwartze V.U."/>
            <person name="Winter S."/>
            <person name="Shelest E."/>
            <person name="Marcet-Houben M."/>
            <person name="Horn F."/>
            <person name="Wehner S."/>
            <person name="Hoffmann K."/>
            <person name="Riege K."/>
            <person name="Sammeth M."/>
            <person name="Nowrousian M."/>
            <person name="Valiante V."/>
            <person name="Linde J."/>
            <person name="Jacobsen I.D."/>
            <person name="Marz M."/>
            <person name="Brakhage A.A."/>
            <person name="Gabaldon T."/>
            <person name="Bocker S."/>
            <person name="Voigt K."/>
        </authorList>
    </citation>
    <scope>NUCLEOTIDE SEQUENCE [LARGE SCALE GENOMIC DNA]</scope>
    <source>
        <strain evidence="3">FSU 9682</strain>
    </source>
</reference>
<dbReference type="OrthoDB" id="2407192at2759"/>
<keyword evidence="1" id="KW-0175">Coiled coil</keyword>
<sequence length="263" mass="30179">MSQLQREELLEAGRKKLKDYQLRRRSTNTSFSTSLLTDAATKRLSASSQKWRHRSLQINSKPYADDPGIPSPTTTVASPTSMHESDLQGYPSPPLSRPPSSAIESVQPTPTASTPIPSSSRRRQPPKPLQLQDHQQRSASSSRHERSQSNVIDYSAQFPSTWAYANATKSPIMPVSNMDEALTWIIQNNRLVQENQRLKRELELVKMERAQLADTIQEMKQQNNHQSENERIKETLRQVRSQERARWAEIVEKLEREVRDLKK</sequence>
<dbReference type="EMBL" id="CBTN010000013">
    <property type="protein sequence ID" value="CDH52385.1"/>
    <property type="molecule type" value="Genomic_DNA"/>
</dbReference>
<keyword evidence="4" id="KW-1185">Reference proteome</keyword>
<feature type="compositionally biased region" description="Low complexity" evidence="2">
    <location>
        <begin position="71"/>
        <end position="81"/>
    </location>
</feature>
<dbReference type="Proteomes" id="UP000027586">
    <property type="component" value="Unassembled WGS sequence"/>
</dbReference>
<proteinExistence type="predicted"/>
<dbReference type="VEuPathDB" id="FungiDB:LCOR_03861.1"/>
<evidence type="ECO:0000313" key="3">
    <source>
        <dbReference type="EMBL" id="CDH52385.1"/>
    </source>
</evidence>
<evidence type="ECO:0000313" key="4">
    <source>
        <dbReference type="Proteomes" id="UP000027586"/>
    </source>
</evidence>
<feature type="coiled-coil region" evidence="1">
    <location>
        <begin position="188"/>
        <end position="245"/>
    </location>
</feature>
<feature type="compositionally biased region" description="Low complexity" evidence="2">
    <location>
        <begin position="27"/>
        <end position="37"/>
    </location>
</feature>
<accession>A0A068RRQ2</accession>
<evidence type="ECO:0000256" key="2">
    <source>
        <dbReference type="SAM" id="MobiDB-lite"/>
    </source>
</evidence>
<organism evidence="3 4">
    <name type="scientific">Lichtheimia corymbifera JMRC:FSU:9682</name>
    <dbReference type="NCBI Taxonomy" id="1263082"/>
    <lineage>
        <taxon>Eukaryota</taxon>
        <taxon>Fungi</taxon>
        <taxon>Fungi incertae sedis</taxon>
        <taxon>Mucoromycota</taxon>
        <taxon>Mucoromycotina</taxon>
        <taxon>Mucoromycetes</taxon>
        <taxon>Mucorales</taxon>
        <taxon>Lichtheimiaceae</taxon>
        <taxon>Lichtheimia</taxon>
    </lineage>
</organism>